<dbReference type="PANTHER" id="PTHR35526:SF3">
    <property type="entry name" value="ANTI-SIGMA-F FACTOR RSBW"/>
    <property type="match status" value="1"/>
</dbReference>
<protein>
    <submittedName>
        <fullName evidence="3">ATP-binding protein</fullName>
    </submittedName>
</protein>
<proteinExistence type="predicted"/>
<dbReference type="EMBL" id="JARHTQ010000050">
    <property type="protein sequence ID" value="MDF2261225.1"/>
    <property type="molecule type" value="Genomic_DNA"/>
</dbReference>
<comment type="caution">
    <text evidence="3">The sequence shown here is derived from an EMBL/GenBank/DDBJ whole genome shotgun (WGS) entry which is preliminary data.</text>
</comment>
<feature type="domain" description="Histidine kinase/HSP90-like ATPase" evidence="2">
    <location>
        <begin position="6"/>
        <end position="118"/>
    </location>
</feature>
<evidence type="ECO:0000256" key="1">
    <source>
        <dbReference type="ARBA" id="ARBA00022527"/>
    </source>
</evidence>
<dbReference type="InterPro" id="IPR003594">
    <property type="entry name" value="HATPase_dom"/>
</dbReference>
<dbReference type="Gene3D" id="3.30.565.10">
    <property type="entry name" value="Histidine kinase-like ATPase, C-terminal domain"/>
    <property type="match status" value="1"/>
</dbReference>
<sequence>MRFVIPGTPRFVGPARHRIVAAARCWSGSLSEESAQAIELVASELLTNAVKHSTGPLMVGLYQDTDRILLEVFDGDPEPPKRRPVTDDDENGRGLSLINALTVNCGWEPTVRGKKVWAEMQVLASSDDSGTSNRRPLPRLESRTGLGIARFAAAVA</sequence>
<dbReference type="Pfam" id="PF13581">
    <property type="entry name" value="HATPase_c_2"/>
    <property type="match status" value="1"/>
</dbReference>
<evidence type="ECO:0000313" key="4">
    <source>
        <dbReference type="Proteomes" id="UP001220022"/>
    </source>
</evidence>
<evidence type="ECO:0000313" key="3">
    <source>
        <dbReference type="EMBL" id="MDF2261225.1"/>
    </source>
</evidence>
<organism evidence="3 4">
    <name type="scientific">Streptantibioticus ferralitis</name>
    <dbReference type="NCBI Taxonomy" id="236510"/>
    <lineage>
        <taxon>Bacteria</taxon>
        <taxon>Bacillati</taxon>
        <taxon>Actinomycetota</taxon>
        <taxon>Actinomycetes</taxon>
        <taxon>Kitasatosporales</taxon>
        <taxon>Streptomycetaceae</taxon>
        <taxon>Streptantibioticus</taxon>
    </lineage>
</organism>
<dbReference type="PANTHER" id="PTHR35526">
    <property type="entry name" value="ANTI-SIGMA-F FACTOR RSBW-RELATED"/>
    <property type="match status" value="1"/>
</dbReference>
<dbReference type="GO" id="GO:0005524">
    <property type="term" value="F:ATP binding"/>
    <property type="evidence" value="ECO:0007669"/>
    <property type="project" value="UniProtKB-KW"/>
</dbReference>
<keyword evidence="4" id="KW-1185">Reference proteome</keyword>
<accession>A0ABT5ZDV3</accession>
<dbReference type="RefSeq" id="WP_275822607.1">
    <property type="nucleotide sequence ID" value="NZ_BAAANM010000009.1"/>
</dbReference>
<name>A0ABT5ZDV3_9ACTN</name>
<keyword evidence="1" id="KW-0808">Transferase</keyword>
<dbReference type="InterPro" id="IPR036890">
    <property type="entry name" value="HATPase_C_sf"/>
</dbReference>
<dbReference type="InterPro" id="IPR050267">
    <property type="entry name" value="Anti-sigma-factor_SerPK"/>
</dbReference>
<evidence type="ECO:0000259" key="2">
    <source>
        <dbReference type="Pfam" id="PF13581"/>
    </source>
</evidence>
<dbReference type="SUPFAM" id="SSF55874">
    <property type="entry name" value="ATPase domain of HSP90 chaperone/DNA topoisomerase II/histidine kinase"/>
    <property type="match status" value="1"/>
</dbReference>
<keyword evidence="3" id="KW-0067">ATP-binding</keyword>
<dbReference type="Proteomes" id="UP001220022">
    <property type="component" value="Unassembled WGS sequence"/>
</dbReference>
<keyword evidence="3" id="KW-0547">Nucleotide-binding</keyword>
<gene>
    <name evidence="3" type="ORF">P2L57_37560</name>
</gene>
<keyword evidence="1" id="KW-0418">Kinase</keyword>
<reference evidence="3 4" key="1">
    <citation type="submission" date="2023-03" db="EMBL/GenBank/DDBJ databases">
        <title>Draft genome sequence of type strain Streptomyces ferralitis JCM 14344.</title>
        <authorList>
            <person name="Klaysubun C."/>
            <person name="Duangmal K."/>
        </authorList>
    </citation>
    <scope>NUCLEOTIDE SEQUENCE [LARGE SCALE GENOMIC DNA]</scope>
    <source>
        <strain evidence="3 4">JCM 14344</strain>
    </source>
</reference>
<keyword evidence="1" id="KW-0723">Serine/threonine-protein kinase</keyword>
<dbReference type="CDD" id="cd16936">
    <property type="entry name" value="HATPase_RsbW-like"/>
    <property type="match status" value="1"/>
</dbReference>